<dbReference type="GO" id="GO:0008270">
    <property type="term" value="F:zinc ion binding"/>
    <property type="evidence" value="ECO:0007669"/>
    <property type="project" value="UniProtKB-UniRule"/>
</dbReference>
<dbReference type="PANTHER" id="PTHR11079">
    <property type="entry name" value="CYTOSINE DEAMINASE FAMILY MEMBER"/>
    <property type="match status" value="1"/>
</dbReference>
<feature type="binding site" evidence="8">
    <location>
        <position position="94"/>
    </location>
    <ligand>
        <name>Zn(2+)</name>
        <dbReference type="ChEBI" id="CHEBI:29105"/>
        <note>catalytic</note>
    </ligand>
</feature>
<dbReference type="RefSeq" id="WP_171679971.1">
    <property type="nucleotide sequence ID" value="NZ_JABGBN010000002.1"/>
</dbReference>
<evidence type="ECO:0000259" key="9">
    <source>
        <dbReference type="PROSITE" id="PS51747"/>
    </source>
</evidence>
<dbReference type="CDD" id="cd01285">
    <property type="entry name" value="nucleoside_deaminase"/>
    <property type="match status" value="1"/>
</dbReference>
<keyword evidence="3 8" id="KW-0819">tRNA processing</keyword>
<evidence type="ECO:0000256" key="3">
    <source>
        <dbReference type="ARBA" id="ARBA00022694"/>
    </source>
</evidence>
<evidence type="ECO:0000256" key="2">
    <source>
        <dbReference type="ARBA" id="ARBA00011738"/>
    </source>
</evidence>
<comment type="subunit">
    <text evidence="2 8">Homodimer.</text>
</comment>
<proteinExistence type="inferred from homology"/>
<comment type="caution">
    <text evidence="10">The sequence shown here is derived from an EMBL/GenBank/DDBJ whole genome shotgun (WGS) entry which is preliminary data.</text>
</comment>
<comment type="catalytic activity">
    <reaction evidence="7 8">
        <text>adenosine(34) in tRNA + H2O + H(+) = inosine(34) in tRNA + NH4(+)</text>
        <dbReference type="Rhea" id="RHEA:43168"/>
        <dbReference type="Rhea" id="RHEA-COMP:10373"/>
        <dbReference type="Rhea" id="RHEA-COMP:10374"/>
        <dbReference type="ChEBI" id="CHEBI:15377"/>
        <dbReference type="ChEBI" id="CHEBI:15378"/>
        <dbReference type="ChEBI" id="CHEBI:28938"/>
        <dbReference type="ChEBI" id="CHEBI:74411"/>
        <dbReference type="ChEBI" id="CHEBI:82852"/>
        <dbReference type="EC" id="3.5.4.33"/>
    </reaction>
</comment>
<feature type="binding site" evidence="8">
    <location>
        <position position="97"/>
    </location>
    <ligand>
        <name>Zn(2+)</name>
        <dbReference type="ChEBI" id="CHEBI:29105"/>
        <note>catalytic</note>
    </ligand>
</feature>
<evidence type="ECO:0000256" key="8">
    <source>
        <dbReference type="HAMAP-Rule" id="MF_00972"/>
    </source>
</evidence>
<dbReference type="HAMAP" id="MF_00972">
    <property type="entry name" value="tRNA_aden_deaminase"/>
    <property type="match status" value="1"/>
</dbReference>
<gene>
    <name evidence="8 10" type="primary">tadA</name>
    <name evidence="10" type="ORF">HKX39_03685</name>
</gene>
<dbReference type="FunFam" id="3.40.140.10:FF:000005">
    <property type="entry name" value="tRNA-specific adenosine deaminase"/>
    <property type="match status" value="1"/>
</dbReference>
<evidence type="ECO:0000313" key="10">
    <source>
        <dbReference type="EMBL" id="NOL51275.1"/>
    </source>
</evidence>
<dbReference type="EMBL" id="JABGBN010000002">
    <property type="protein sequence ID" value="NOL51275.1"/>
    <property type="molecule type" value="Genomic_DNA"/>
</dbReference>
<dbReference type="GO" id="GO:0052717">
    <property type="term" value="F:tRNA-specific adenosine-34 deaminase activity"/>
    <property type="evidence" value="ECO:0007669"/>
    <property type="project" value="UniProtKB-UniRule"/>
</dbReference>
<evidence type="ECO:0000313" key="11">
    <source>
        <dbReference type="Proteomes" id="UP000537862"/>
    </source>
</evidence>
<dbReference type="Proteomes" id="UP000537862">
    <property type="component" value="Unassembled WGS sequence"/>
</dbReference>
<dbReference type="AlphaFoldDB" id="A0A849P6A2"/>
<comment type="function">
    <text evidence="8">Catalyzes the deamination of adenosine to inosine at the wobble position 34 of tRNA(Arg2).</text>
</comment>
<feature type="active site" description="Proton donor" evidence="8">
    <location>
        <position position="66"/>
    </location>
</feature>
<keyword evidence="4 8" id="KW-0479">Metal-binding</keyword>
<accession>A0A849P6A2</accession>
<evidence type="ECO:0000256" key="7">
    <source>
        <dbReference type="ARBA" id="ARBA00048045"/>
    </source>
</evidence>
<dbReference type="InterPro" id="IPR016192">
    <property type="entry name" value="APOBEC/CMP_deaminase_Zn-bd"/>
</dbReference>
<name>A0A849P6A2_9BURK</name>
<feature type="domain" description="CMP/dCMP-type deaminase" evidence="9">
    <location>
        <begin position="12"/>
        <end position="140"/>
    </location>
</feature>
<reference evidence="10 11" key="1">
    <citation type="submission" date="2020-05" db="EMBL/GenBank/DDBJ databases">
        <authorList>
            <person name="Niu N."/>
        </authorList>
    </citation>
    <scope>NUCLEOTIDE SEQUENCE [LARGE SCALE GENOMIC DNA]</scope>
    <source>
        <strain evidence="10 11">3340-03</strain>
    </source>
</reference>
<comment type="similarity">
    <text evidence="1">Belongs to the cytidine and deoxycytidylate deaminase family. ADAT2 subfamily.</text>
</comment>
<keyword evidence="11" id="KW-1185">Reference proteome</keyword>
<comment type="cofactor">
    <cofactor evidence="8">
        <name>Zn(2+)</name>
        <dbReference type="ChEBI" id="CHEBI:29105"/>
    </cofactor>
    <text evidence="8">Binds 1 zinc ion per subunit.</text>
</comment>
<keyword evidence="6 8" id="KW-0862">Zinc</keyword>
<dbReference type="Gene3D" id="3.40.140.10">
    <property type="entry name" value="Cytidine Deaminase, domain 2"/>
    <property type="match status" value="1"/>
</dbReference>
<dbReference type="PROSITE" id="PS51747">
    <property type="entry name" value="CYT_DCMP_DEAMINASES_2"/>
    <property type="match status" value="1"/>
</dbReference>
<evidence type="ECO:0000256" key="6">
    <source>
        <dbReference type="ARBA" id="ARBA00022833"/>
    </source>
</evidence>
<dbReference type="GO" id="GO:0002100">
    <property type="term" value="P:tRNA wobble adenosine to inosine editing"/>
    <property type="evidence" value="ECO:0007669"/>
    <property type="project" value="UniProtKB-UniRule"/>
</dbReference>
<keyword evidence="5 8" id="KW-0378">Hydrolase</keyword>
<evidence type="ECO:0000256" key="5">
    <source>
        <dbReference type="ARBA" id="ARBA00022801"/>
    </source>
</evidence>
<dbReference type="SUPFAM" id="SSF53927">
    <property type="entry name" value="Cytidine deaminase-like"/>
    <property type="match status" value="1"/>
</dbReference>
<sequence length="162" mass="17949">MSKSFSFVPNRLQHIAYMQEALAQAQLAYDLQEIPVGAVVVSPEGEIIGRGYNRTIIDKDPTAHAEVMALRMAAEHLGNYRLPQCRLYVTLEPCMMCLGAILHARIHQVVFGATDFKTGACGGAAAMHANPLINHQTHMSSGVLATESLELLQKFFKERRKR</sequence>
<dbReference type="EC" id="3.5.4.33" evidence="8"/>
<dbReference type="Pfam" id="PF00383">
    <property type="entry name" value="dCMP_cyt_deam_1"/>
    <property type="match status" value="1"/>
</dbReference>
<protein>
    <recommendedName>
        <fullName evidence="8">tRNA-specific adenosine deaminase</fullName>
        <ecNumber evidence="8">3.5.4.33</ecNumber>
    </recommendedName>
</protein>
<evidence type="ECO:0000256" key="4">
    <source>
        <dbReference type="ARBA" id="ARBA00022723"/>
    </source>
</evidence>
<evidence type="ECO:0000256" key="1">
    <source>
        <dbReference type="ARBA" id="ARBA00010669"/>
    </source>
</evidence>
<dbReference type="PANTHER" id="PTHR11079:SF202">
    <property type="entry name" value="TRNA-SPECIFIC ADENOSINE DEAMINASE"/>
    <property type="match status" value="1"/>
</dbReference>
<dbReference type="InterPro" id="IPR028883">
    <property type="entry name" value="tRNA_aden_deaminase"/>
</dbReference>
<dbReference type="InterPro" id="IPR016193">
    <property type="entry name" value="Cytidine_deaminase-like"/>
</dbReference>
<organism evidence="10 11">
    <name type="scientific">Pelistega suis</name>
    <dbReference type="NCBI Taxonomy" id="1631957"/>
    <lineage>
        <taxon>Bacteria</taxon>
        <taxon>Pseudomonadati</taxon>
        <taxon>Pseudomonadota</taxon>
        <taxon>Betaproteobacteria</taxon>
        <taxon>Burkholderiales</taxon>
        <taxon>Alcaligenaceae</taxon>
        <taxon>Pelistega</taxon>
    </lineage>
</organism>
<dbReference type="NCBIfam" id="NF008113">
    <property type="entry name" value="PRK10860.1"/>
    <property type="match status" value="1"/>
</dbReference>
<feature type="binding site" evidence="8">
    <location>
        <position position="64"/>
    </location>
    <ligand>
        <name>Zn(2+)</name>
        <dbReference type="ChEBI" id="CHEBI:29105"/>
        <note>catalytic</note>
    </ligand>
</feature>
<dbReference type="InterPro" id="IPR002125">
    <property type="entry name" value="CMP_dCMP_dom"/>
</dbReference>
<dbReference type="PROSITE" id="PS00903">
    <property type="entry name" value="CYT_DCMP_DEAMINASES_1"/>
    <property type="match status" value="1"/>
</dbReference>